<accession>A0A2Z5UU12</accession>
<keyword evidence="2" id="KW-1185">Reference proteome</keyword>
<dbReference type="EMBL" id="AP018005">
    <property type="protein sequence ID" value="BBB14954.1"/>
    <property type="molecule type" value="Genomic_DNA"/>
</dbReference>
<dbReference type="Proteomes" id="UP000282483">
    <property type="component" value="Chromosome"/>
</dbReference>
<evidence type="ECO:0000313" key="2">
    <source>
        <dbReference type="Proteomes" id="UP000282483"/>
    </source>
</evidence>
<name>A0A2Z5UU12_9COXI</name>
<dbReference type="OrthoDB" id="5631665at2"/>
<protein>
    <submittedName>
        <fullName evidence="1">Uncharacterized protein</fullName>
    </submittedName>
</protein>
<dbReference type="RefSeq" id="WP_126322460.1">
    <property type="nucleotide sequence ID" value="NZ_AP018005.1"/>
</dbReference>
<organism evidence="1 2">
    <name type="scientific">Candidatus Rickettsiella viridis</name>
    <dbReference type="NCBI Taxonomy" id="676208"/>
    <lineage>
        <taxon>Bacteria</taxon>
        <taxon>Pseudomonadati</taxon>
        <taxon>Pseudomonadota</taxon>
        <taxon>Gammaproteobacteria</taxon>
        <taxon>Legionellales</taxon>
        <taxon>Coxiellaceae</taxon>
        <taxon>Rickettsiella</taxon>
    </lineage>
</organism>
<dbReference type="KEGG" id="rvi:RVIR1_04410"/>
<proteinExistence type="predicted"/>
<dbReference type="AlphaFoldDB" id="A0A2Z5UU12"/>
<gene>
    <name evidence="1" type="ORF">RVIR1_04410</name>
</gene>
<reference evidence="1 2" key="1">
    <citation type="submission" date="2017-03" db="EMBL/GenBank/DDBJ databases">
        <title>The genome sequence of Candidatus Rickettsiella viridis.</title>
        <authorList>
            <person name="Nikoh N."/>
            <person name="Tsuchida T."/>
            <person name="Yamaguchi K."/>
            <person name="Maeda T."/>
            <person name="Shigenobu S."/>
            <person name="Fukatsu T."/>
        </authorList>
    </citation>
    <scope>NUCLEOTIDE SEQUENCE [LARGE SCALE GENOMIC DNA]</scope>
    <source>
        <strain evidence="1 2">Ap-RA04</strain>
    </source>
</reference>
<evidence type="ECO:0000313" key="1">
    <source>
        <dbReference type="EMBL" id="BBB14954.1"/>
    </source>
</evidence>
<sequence length="445" mass="51286">MVHNGLLEINEQKDALNTWEIFFNRFYSAEVPKDANVEFDPNQREFIPRENKKAKDKRFSWNDEAKMAYYSGTTERTSHSDDFDDFLNGYTVRVPYNIKLNEPDFKQLEEAILQGNYKDDLFKNESHVFYALWLFKQNKISRQQFSTLLARDQFSKNYPIVKTFPILDSQGKFTKDAEQMLIPMLKKNTFTKFEDWHLQRFRLLIQAAPKSEQIFYISECDPNSVSVEGANQLGNALANAGCWERTNYEGRIYDLHLSFGATEARQIALNGVHGAAANRTKIGVISPGSIKEGVINNYRPTAISINKSGVNPTLQDIHNYSLSTMPAVTKHDIFHAQLHNTISPEFHMAFNHMKEIISAFTKVRSSRLQWILTDREFHGLRKKSIKLNPKKGANYFSKILFNKDLSHTGLPLLFNGYDASNLSDEGIAIIRDMVNEPAKWNNLYK</sequence>